<feature type="transmembrane region" description="Helical" evidence="6">
    <location>
        <begin position="138"/>
        <end position="159"/>
    </location>
</feature>
<evidence type="ECO:0000256" key="2">
    <source>
        <dbReference type="ARBA" id="ARBA00022692"/>
    </source>
</evidence>
<name>A0A6G1HQL3_9PEZI</name>
<evidence type="ECO:0008006" key="9">
    <source>
        <dbReference type="Google" id="ProtNLM"/>
    </source>
</evidence>
<evidence type="ECO:0000256" key="4">
    <source>
        <dbReference type="ARBA" id="ARBA00023136"/>
    </source>
</evidence>
<feature type="transmembrane region" description="Helical" evidence="6">
    <location>
        <begin position="165"/>
        <end position="190"/>
    </location>
</feature>
<accession>A0A6G1HQL3</accession>
<feature type="compositionally biased region" description="Basic and acidic residues" evidence="5">
    <location>
        <begin position="235"/>
        <end position="247"/>
    </location>
</feature>
<evidence type="ECO:0000313" key="7">
    <source>
        <dbReference type="EMBL" id="KAF2398137.1"/>
    </source>
</evidence>
<keyword evidence="8" id="KW-1185">Reference proteome</keyword>
<dbReference type="InterPro" id="IPR051415">
    <property type="entry name" value="LAAT-1"/>
</dbReference>
<dbReference type="Gene3D" id="1.20.1280.290">
    <property type="match status" value="1"/>
</dbReference>
<gene>
    <name evidence="7" type="ORF">EJ06DRAFT_480605</name>
</gene>
<keyword evidence="2 6" id="KW-0812">Transmembrane</keyword>
<dbReference type="OrthoDB" id="407617at2759"/>
<dbReference type="SMART" id="SM00679">
    <property type="entry name" value="CTNS"/>
    <property type="match status" value="2"/>
</dbReference>
<evidence type="ECO:0000313" key="8">
    <source>
        <dbReference type="Proteomes" id="UP000799640"/>
    </source>
</evidence>
<feature type="transmembrane region" description="Helical" evidence="6">
    <location>
        <begin position="106"/>
        <end position="126"/>
    </location>
</feature>
<evidence type="ECO:0000256" key="1">
    <source>
        <dbReference type="ARBA" id="ARBA00004141"/>
    </source>
</evidence>
<evidence type="ECO:0000256" key="5">
    <source>
        <dbReference type="SAM" id="MobiDB-lite"/>
    </source>
</evidence>
<feature type="transmembrane region" description="Helical" evidence="6">
    <location>
        <begin position="12"/>
        <end position="34"/>
    </location>
</feature>
<feature type="transmembrane region" description="Helical" evidence="6">
    <location>
        <begin position="75"/>
        <end position="94"/>
    </location>
</feature>
<keyword evidence="3 6" id="KW-1133">Transmembrane helix</keyword>
<protein>
    <recommendedName>
        <fullName evidence="9">PQ-loop-domain-containing protein</fullName>
    </recommendedName>
</protein>
<proteinExistence type="predicted"/>
<dbReference type="GO" id="GO:0016020">
    <property type="term" value="C:membrane"/>
    <property type="evidence" value="ECO:0007669"/>
    <property type="project" value="UniProtKB-SubCell"/>
</dbReference>
<feature type="transmembrane region" description="Helical" evidence="6">
    <location>
        <begin position="46"/>
        <end position="63"/>
    </location>
</feature>
<evidence type="ECO:0000256" key="3">
    <source>
        <dbReference type="ARBA" id="ARBA00022989"/>
    </source>
</evidence>
<dbReference type="PANTHER" id="PTHR16201">
    <property type="entry name" value="SEVEN TRANSMEMBRANE PROTEIN 1-RELATED"/>
    <property type="match status" value="1"/>
</dbReference>
<reference evidence="7" key="1">
    <citation type="journal article" date="2020" name="Stud. Mycol.">
        <title>101 Dothideomycetes genomes: a test case for predicting lifestyles and emergence of pathogens.</title>
        <authorList>
            <person name="Haridas S."/>
            <person name="Albert R."/>
            <person name="Binder M."/>
            <person name="Bloem J."/>
            <person name="Labutti K."/>
            <person name="Salamov A."/>
            <person name="Andreopoulos B."/>
            <person name="Baker S."/>
            <person name="Barry K."/>
            <person name="Bills G."/>
            <person name="Bluhm B."/>
            <person name="Cannon C."/>
            <person name="Castanera R."/>
            <person name="Culley D."/>
            <person name="Daum C."/>
            <person name="Ezra D."/>
            <person name="Gonzalez J."/>
            <person name="Henrissat B."/>
            <person name="Kuo A."/>
            <person name="Liang C."/>
            <person name="Lipzen A."/>
            <person name="Lutzoni F."/>
            <person name="Magnuson J."/>
            <person name="Mondo S."/>
            <person name="Nolan M."/>
            <person name="Ohm R."/>
            <person name="Pangilinan J."/>
            <person name="Park H.-J."/>
            <person name="Ramirez L."/>
            <person name="Alfaro M."/>
            <person name="Sun H."/>
            <person name="Tritt A."/>
            <person name="Yoshinaga Y."/>
            <person name="Zwiers L.-H."/>
            <person name="Turgeon B."/>
            <person name="Goodwin S."/>
            <person name="Spatafora J."/>
            <person name="Crous P."/>
            <person name="Grigoriev I."/>
        </authorList>
    </citation>
    <scope>NUCLEOTIDE SEQUENCE</scope>
    <source>
        <strain evidence="7">CBS 262.69</strain>
    </source>
</reference>
<evidence type="ECO:0000256" key="6">
    <source>
        <dbReference type="SAM" id="Phobius"/>
    </source>
</evidence>
<dbReference type="PANTHER" id="PTHR16201:SF37">
    <property type="entry name" value="PQ-LOOP REPEAT-CONTAINING PROTEIN"/>
    <property type="match status" value="1"/>
</dbReference>
<feature type="non-terminal residue" evidence="7">
    <location>
        <position position="1"/>
    </location>
</feature>
<feature type="region of interest" description="Disordered" evidence="5">
    <location>
        <begin position="217"/>
        <end position="278"/>
    </location>
</feature>
<sequence>RIWHNWRRGTTEGVPGLMLFLWAVCMAPFGAYSIIQNFNIPIQTQPQIFCFLCLICWAQTLVYHNKFKIWQATLITLVTMTVFGGLEVVLVLTLRGPYSRGVEWPITLIGVVAVVLFVLGLIPPYFEIWKRRGRVVGLNFMFLAIDWSGALFSMLALAVQRSFDVIGGVSYICVLVLEIGIVSSHLVWLYRTRNVREAAKRAGKKYDEYVLETQNADTSVSGEEKEMDVEAQFARSERSEENRVGEEKEMDVEAQVAGGERAQGRTGEGPAGDKKEQG</sequence>
<dbReference type="Pfam" id="PF04193">
    <property type="entry name" value="PQ-loop"/>
    <property type="match status" value="1"/>
</dbReference>
<dbReference type="AlphaFoldDB" id="A0A6G1HQL3"/>
<comment type="subcellular location">
    <subcellularLocation>
        <location evidence="1">Membrane</location>
        <topology evidence="1">Multi-pass membrane protein</topology>
    </subcellularLocation>
</comment>
<dbReference type="InterPro" id="IPR006603">
    <property type="entry name" value="PQ-loop_rpt"/>
</dbReference>
<dbReference type="Proteomes" id="UP000799640">
    <property type="component" value="Unassembled WGS sequence"/>
</dbReference>
<organism evidence="7 8">
    <name type="scientific">Trichodelitschia bisporula</name>
    <dbReference type="NCBI Taxonomy" id="703511"/>
    <lineage>
        <taxon>Eukaryota</taxon>
        <taxon>Fungi</taxon>
        <taxon>Dikarya</taxon>
        <taxon>Ascomycota</taxon>
        <taxon>Pezizomycotina</taxon>
        <taxon>Dothideomycetes</taxon>
        <taxon>Dothideomycetes incertae sedis</taxon>
        <taxon>Phaeotrichales</taxon>
        <taxon>Phaeotrichaceae</taxon>
        <taxon>Trichodelitschia</taxon>
    </lineage>
</organism>
<dbReference type="EMBL" id="ML996701">
    <property type="protein sequence ID" value="KAF2398137.1"/>
    <property type="molecule type" value="Genomic_DNA"/>
</dbReference>
<keyword evidence="4 6" id="KW-0472">Membrane</keyword>